<dbReference type="InterPro" id="IPR036249">
    <property type="entry name" value="Thioredoxin-like_sf"/>
</dbReference>
<dbReference type="NCBIfam" id="NF006960">
    <property type="entry name" value="PRK09437.1"/>
    <property type="match status" value="1"/>
</dbReference>
<dbReference type="PANTHER" id="PTHR42801">
    <property type="entry name" value="THIOREDOXIN-DEPENDENT PEROXIDE REDUCTASE"/>
    <property type="match status" value="1"/>
</dbReference>
<evidence type="ECO:0000256" key="1">
    <source>
        <dbReference type="ARBA" id="ARBA00003330"/>
    </source>
</evidence>
<dbReference type="PANTHER" id="PTHR42801:SF4">
    <property type="entry name" value="AHPC_TSA FAMILY PROTEIN"/>
    <property type="match status" value="1"/>
</dbReference>
<dbReference type="FunFam" id="3.40.30.10:FF:000007">
    <property type="entry name" value="Thioredoxin-dependent thiol peroxidase"/>
    <property type="match status" value="1"/>
</dbReference>
<keyword evidence="16" id="KW-1185">Reference proteome</keyword>
<evidence type="ECO:0000256" key="3">
    <source>
        <dbReference type="ARBA" id="ARBA00013017"/>
    </source>
</evidence>
<evidence type="ECO:0000256" key="4">
    <source>
        <dbReference type="ARBA" id="ARBA00022559"/>
    </source>
</evidence>
<sequence>MASLKEGDKAPCFEGINQDGKKITLDDFKGKKLILYFYPKDNTSGCTAEACSLNDGYSSLTEKGFEVVGVSPDSANSHLKFIAKYNLAFNLIADTEKKILEAYGVWAEKKLYGRTYMGVVRTTFVIDENGIIEKVIAKVNTKDHAKQILEQLKMEN</sequence>
<dbReference type="EC" id="1.11.1.24" evidence="3"/>
<dbReference type="EMBL" id="CP032819">
    <property type="protein sequence ID" value="AZS31863.1"/>
    <property type="molecule type" value="Genomic_DNA"/>
</dbReference>
<reference evidence="15 16" key="1">
    <citation type="submission" date="2018-10" db="EMBL/GenBank/DDBJ databases">
        <title>Butyricimonas faecalis sp. nov., isolated from human faeces and emended description of the genus Butyricimonas.</title>
        <authorList>
            <person name="Le Roy T."/>
            <person name="Van der Smissen P."/>
            <person name="Paquot A."/>
            <person name="Delzenne N."/>
            <person name="Muccioli G."/>
            <person name="Collet J.-F."/>
            <person name="Cani P.D."/>
        </authorList>
    </citation>
    <scope>NUCLEOTIDE SEQUENCE [LARGE SCALE GENOMIC DNA]</scope>
    <source>
        <strain evidence="15 16">H184</strain>
    </source>
</reference>
<proteinExistence type="inferred from homology"/>
<dbReference type="Gene3D" id="3.40.30.10">
    <property type="entry name" value="Glutaredoxin"/>
    <property type="match status" value="1"/>
</dbReference>
<dbReference type="InterPro" id="IPR000866">
    <property type="entry name" value="AhpC/TSA"/>
</dbReference>
<dbReference type="CDD" id="cd03017">
    <property type="entry name" value="PRX_BCP"/>
    <property type="match status" value="1"/>
</dbReference>
<evidence type="ECO:0000259" key="14">
    <source>
        <dbReference type="PROSITE" id="PS51352"/>
    </source>
</evidence>
<comment type="subunit">
    <text evidence="2">Monomer.</text>
</comment>
<keyword evidence="7" id="KW-1015">Disulfide bond</keyword>
<keyword evidence="6 15" id="KW-0560">Oxidoreductase</keyword>
<keyword evidence="5" id="KW-0049">Antioxidant</keyword>
<feature type="active site" description="Cysteine sulfenic acid (-SOH) intermediate; for peroxidase activity" evidence="13">
    <location>
        <position position="46"/>
    </location>
</feature>
<dbReference type="InterPro" id="IPR013766">
    <property type="entry name" value="Thioredoxin_domain"/>
</dbReference>
<evidence type="ECO:0000256" key="10">
    <source>
        <dbReference type="ARBA" id="ARBA00038489"/>
    </source>
</evidence>
<dbReference type="RefSeq" id="WP_106625257.1">
    <property type="nucleotide sequence ID" value="NZ_CP032819.1"/>
</dbReference>
<dbReference type="PIRSF" id="PIRSF000239">
    <property type="entry name" value="AHPC"/>
    <property type="match status" value="1"/>
</dbReference>
<dbReference type="GO" id="GO:0045454">
    <property type="term" value="P:cell redox homeostasis"/>
    <property type="evidence" value="ECO:0007669"/>
    <property type="project" value="TreeGrafter"/>
</dbReference>
<comment type="similarity">
    <text evidence="10">Belongs to the peroxiredoxin family. BCP/PrxQ subfamily.</text>
</comment>
<evidence type="ECO:0000256" key="6">
    <source>
        <dbReference type="ARBA" id="ARBA00023002"/>
    </source>
</evidence>
<evidence type="ECO:0000256" key="9">
    <source>
        <dbReference type="ARBA" id="ARBA00032824"/>
    </source>
</evidence>
<dbReference type="Pfam" id="PF00578">
    <property type="entry name" value="AhpC-TSA"/>
    <property type="match status" value="1"/>
</dbReference>
<dbReference type="InterPro" id="IPR050924">
    <property type="entry name" value="Peroxiredoxin_BCP/PrxQ"/>
</dbReference>
<comment type="function">
    <text evidence="1">Thiol-specific peroxidase that catalyzes the reduction of hydrogen peroxide and organic hydroperoxides to water and alcohols, respectively. Plays a role in cell protection against oxidative stress by detoxifying peroxides and as sensor of hydrogen peroxide-mediated signaling events.</text>
</comment>
<keyword evidence="8" id="KW-0676">Redox-active center</keyword>
<dbReference type="AlphaFoldDB" id="A0A3Q9IRD6"/>
<evidence type="ECO:0000313" key="16">
    <source>
        <dbReference type="Proteomes" id="UP000270673"/>
    </source>
</evidence>
<name>A0A3Q9IRD6_9BACT</name>
<organism evidence="15 16">
    <name type="scientific">Butyricimonas faecalis</name>
    <dbReference type="NCBI Taxonomy" id="2093856"/>
    <lineage>
        <taxon>Bacteria</taxon>
        <taxon>Pseudomonadati</taxon>
        <taxon>Bacteroidota</taxon>
        <taxon>Bacteroidia</taxon>
        <taxon>Bacteroidales</taxon>
        <taxon>Odoribacteraceae</taxon>
        <taxon>Butyricimonas</taxon>
    </lineage>
</organism>
<evidence type="ECO:0000256" key="2">
    <source>
        <dbReference type="ARBA" id="ARBA00011245"/>
    </source>
</evidence>
<dbReference type="GO" id="GO:0005737">
    <property type="term" value="C:cytoplasm"/>
    <property type="evidence" value="ECO:0007669"/>
    <property type="project" value="TreeGrafter"/>
</dbReference>
<protein>
    <recommendedName>
        <fullName evidence="3">thioredoxin-dependent peroxiredoxin</fullName>
        <ecNumber evidence="3">1.11.1.24</ecNumber>
    </recommendedName>
    <alternativeName>
        <fullName evidence="9">Thioredoxin peroxidase</fullName>
    </alternativeName>
    <alternativeName>
        <fullName evidence="11">Thioredoxin-dependent peroxiredoxin Bcp</fullName>
    </alternativeName>
</protein>
<dbReference type="KEGG" id="buy:D8S85_03125"/>
<evidence type="ECO:0000256" key="11">
    <source>
        <dbReference type="ARBA" id="ARBA00042639"/>
    </source>
</evidence>
<evidence type="ECO:0000256" key="7">
    <source>
        <dbReference type="ARBA" id="ARBA00023157"/>
    </source>
</evidence>
<dbReference type="GO" id="GO:0008379">
    <property type="term" value="F:thioredoxin peroxidase activity"/>
    <property type="evidence" value="ECO:0007669"/>
    <property type="project" value="TreeGrafter"/>
</dbReference>
<dbReference type="OrthoDB" id="9812811at2"/>
<gene>
    <name evidence="15" type="ORF">D8S85_03125</name>
</gene>
<evidence type="ECO:0000256" key="5">
    <source>
        <dbReference type="ARBA" id="ARBA00022862"/>
    </source>
</evidence>
<comment type="catalytic activity">
    <reaction evidence="12">
        <text>a hydroperoxide + [thioredoxin]-dithiol = an alcohol + [thioredoxin]-disulfide + H2O</text>
        <dbReference type="Rhea" id="RHEA:62620"/>
        <dbReference type="Rhea" id="RHEA-COMP:10698"/>
        <dbReference type="Rhea" id="RHEA-COMP:10700"/>
        <dbReference type="ChEBI" id="CHEBI:15377"/>
        <dbReference type="ChEBI" id="CHEBI:29950"/>
        <dbReference type="ChEBI" id="CHEBI:30879"/>
        <dbReference type="ChEBI" id="CHEBI:35924"/>
        <dbReference type="ChEBI" id="CHEBI:50058"/>
        <dbReference type="EC" id="1.11.1.24"/>
    </reaction>
</comment>
<feature type="domain" description="Thioredoxin" evidence="14">
    <location>
        <begin position="4"/>
        <end position="156"/>
    </location>
</feature>
<evidence type="ECO:0000256" key="12">
    <source>
        <dbReference type="ARBA" id="ARBA00049091"/>
    </source>
</evidence>
<dbReference type="SUPFAM" id="SSF52833">
    <property type="entry name" value="Thioredoxin-like"/>
    <property type="match status" value="1"/>
</dbReference>
<dbReference type="Proteomes" id="UP000270673">
    <property type="component" value="Chromosome"/>
</dbReference>
<keyword evidence="4 15" id="KW-0575">Peroxidase</keyword>
<dbReference type="InterPro" id="IPR024706">
    <property type="entry name" value="Peroxiredoxin_AhpC-typ"/>
</dbReference>
<evidence type="ECO:0000256" key="13">
    <source>
        <dbReference type="PIRSR" id="PIRSR000239-1"/>
    </source>
</evidence>
<dbReference type="GO" id="GO:0034599">
    <property type="term" value="P:cellular response to oxidative stress"/>
    <property type="evidence" value="ECO:0007669"/>
    <property type="project" value="TreeGrafter"/>
</dbReference>
<dbReference type="PROSITE" id="PS51352">
    <property type="entry name" value="THIOREDOXIN_2"/>
    <property type="match status" value="1"/>
</dbReference>
<accession>A0A3Q9IRD6</accession>
<evidence type="ECO:0000313" key="15">
    <source>
        <dbReference type="EMBL" id="AZS31863.1"/>
    </source>
</evidence>
<evidence type="ECO:0000256" key="8">
    <source>
        <dbReference type="ARBA" id="ARBA00023284"/>
    </source>
</evidence>